<dbReference type="EMBL" id="JAJTJA010000005">
    <property type="protein sequence ID" value="KAH8698885.1"/>
    <property type="molecule type" value="Genomic_DNA"/>
</dbReference>
<keyword evidence="12" id="KW-0413">Isomerase</keyword>
<dbReference type="GO" id="GO:0000247">
    <property type="term" value="F:C-8 sterol isomerase activity"/>
    <property type="evidence" value="ECO:0007669"/>
    <property type="project" value="TreeGrafter"/>
</dbReference>
<gene>
    <name evidence="16" type="ORF">BGW36DRAFT_293865</name>
</gene>
<feature type="domain" description="EXPERA" evidence="15">
    <location>
        <begin position="55"/>
        <end position="201"/>
    </location>
</feature>
<dbReference type="GO" id="GO:0004769">
    <property type="term" value="F:steroid Delta-isomerase activity"/>
    <property type="evidence" value="ECO:0007669"/>
    <property type="project" value="TreeGrafter"/>
</dbReference>
<evidence type="ECO:0000256" key="8">
    <source>
        <dbReference type="ARBA" id="ARBA00023098"/>
    </source>
</evidence>
<dbReference type="PANTHER" id="PTHR14207:SF0">
    <property type="entry name" value="3-BETA-HYDROXYSTEROID-DELTA(8),DELTA(7)-ISOMERASE"/>
    <property type="match status" value="1"/>
</dbReference>
<feature type="transmembrane region" description="Helical" evidence="14">
    <location>
        <begin position="144"/>
        <end position="162"/>
    </location>
</feature>
<keyword evidence="8" id="KW-0443">Lipid metabolism</keyword>
<evidence type="ECO:0000313" key="16">
    <source>
        <dbReference type="EMBL" id="KAH8698885.1"/>
    </source>
</evidence>
<dbReference type="PROSITE" id="PS51751">
    <property type="entry name" value="EXPERA"/>
    <property type="match status" value="1"/>
</dbReference>
<dbReference type="GO" id="GO:0047750">
    <property type="term" value="F:cholestenol delta-isomerase activity"/>
    <property type="evidence" value="ECO:0007669"/>
    <property type="project" value="InterPro"/>
</dbReference>
<evidence type="ECO:0000256" key="5">
    <source>
        <dbReference type="ARBA" id="ARBA00022955"/>
    </source>
</evidence>
<comment type="subcellular location">
    <subcellularLocation>
        <location evidence="1">Membrane</location>
        <topology evidence="1">Multi-pass membrane protein</topology>
    </subcellularLocation>
</comment>
<dbReference type="GeneID" id="70241323"/>
<evidence type="ECO:0000256" key="7">
    <source>
        <dbReference type="ARBA" id="ARBA00023011"/>
    </source>
</evidence>
<evidence type="ECO:0000256" key="10">
    <source>
        <dbReference type="ARBA" id="ARBA00023166"/>
    </source>
</evidence>
<feature type="transmembrane region" description="Helical" evidence="14">
    <location>
        <begin position="182"/>
        <end position="202"/>
    </location>
</feature>
<name>A0AAD4KRM4_9EURO</name>
<keyword evidence="6 13" id="KW-1133">Transmembrane helix</keyword>
<dbReference type="RefSeq" id="XP_046073349.1">
    <property type="nucleotide sequence ID" value="XM_046211036.1"/>
</dbReference>
<proteinExistence type="inferred from homology"/>
<accession>A0AAD4KRM4</accession>
<dbReference type="AlphaFoldDB" id="A0AAD4KRM4"/>
<dbReference type="InterPro" id="IPR007905">
    <property type="entry name" value="EBP"/>
</dbReference>
<keyword evidence="9 13" id="KW-0472">Membrane</keyword>
<organism evidence="16 17">
    <name type="scientific">Talaromyces proteolyticus</name>
    <dbReference type="NCBI Taxonomy" id="1131652"/>
    <lineage>
        <taxon>Eukaryota</taxon>
        <taxon>Fungi</taxon>
        <taxon>Dikarya</taxon>
        <taxon>Ascomycota</taxon>
        <taxon>Pezizomycotina</taxon>
        <taxon>Eurotiomycetes</taxon>
        <taxon>Eurotiomycetidae</taxon>
        <taxon>Eurotiales</taxon>
        <taxon>Trichocomaceae</taxon>
        <taxon>Talaromyces</taxon>
        <taxon>Talaromyces sect. Bacilispori</taxon>
    </lineage>
</organism>
<dbReference type="GO" id="GO:0016126">
    <property type="term" value="P:sterol biosynthetic process"/>
    <property type="evidence" value="ECO:0007669"/>
    <property type="project" value="UniProtKB-KW"/>
</dbReference>
<sequence length="225" mass="25700">MTSHPYYPLGVEIKDYQPNDRPLLELVGYFSLGLAGIIGIIFATALYTRPSMPRGDRLSILWFALSGILHCFFEGYFVVNHQRMGPSQDLLGQLWKEYAKSDSRYLIADPFVVSIEAITVVVWGPLSLLVAFLTTIQHPLKHPLRIIVCVAHLYGDSLYYATSLFDHYVNGIPYSRPEALYFWVYYVFMNFIWIVVPAGLLYSSVRTVSRALQTFDQVSEQKKAD</sequence>
<evidence type="ECO:0000313" key="17">
    <source>
        <dbReference type="Proteomes" id="UP001201262"/>
    </source>
</evidence>
<evidence type="ECO:0000256" key="13">
    <source>
        <dbReference type="PROSITE-ProRule" id="PRU01087"/>
    </source>
</evidence>
<dbReference type="GO" id="GO:0005783">
    <property type="term" value="C:endoplasmic reticulum"/>
    <property type="evidence" value="ECO:0007669"/>
    <property type="project" value="TreeGrafter"/>
</dbReference>
<comment type="caution">
    <text evidence="16">The sequence shown here is derived from an EMBL/GenBank/DDBJ whole genome shotgun (WGS) entry which is preliminary data.</text>
</comment>
<evidence type="ECO:0000256" key="12">
    <source>
        <dbReference type="ARBA" id="ARBA00023235"/>
    </source>
</evidence>
<keyword evidence="11" id="KW-0753">Steroid metabolism</keyword>
<keyword evidence="5" id="KW-0752">Steroid biosynthesis</keyword>
<dbReference type="PANTHER" id="PTHR14207">
    <property type="entry name" value="STEROL ISOMERASE"/>
    <property type="match status" value="1"/>
</dbReference>
<evidence type="ECO:0000256" key="9">
    <source>
        <dbReference type="ARBA" id="ARBA00023136"/>
    </source>
</evidence>
<feature type="transmembrane region" description="Helical" evidence="14">
    <location>
        <begin position="26"/>
        <end position="48"/>
    </location>
</feature>
<comment type="similarity">
    <text evidence="2">Belongs to the EBP family.</text>
</comment>
<evidence type="ECO:0000256" key="11">
    <source>
        <dbReference type="ARBA" id="ARBA00023221"/>
    </source>
</evidence>
<keyword evidence="7" id="KW-0756">Sterol biosynthesis</keyword>
<evidence type="ECO:0000256" key="3">
    <source>
        <dbReference type="ARBA" id="ARBA00022516"/>
    </source>
</evidence>
<evidence type="ECO:0000256" key="6">
    <source>
        <dbReference type="ARBA" id="ARBA00022989"/>
    </source>
</evidence>
<feature type="transmembrane region" description="Helical" evidence="14">
    <location>
        <begin position="111"/>
        <end position="132"/>
    </location>
</feature>
<protein>
    <submittedName>
        <fullName evidence="16">EBP domain protein</fullName>
    </submittedName>
</protein>
<evidence type="ECO:0000256" key="4">
    <source>
        <dbReference type="ARBA" id="ARBA00022692"/>
    </source>
</evidence>
<evidence type="ECO:0000256" key="2">
    <source>
        <dbReference type="ARBA" id="ARBA00008337"/>
    </source>
</evidence>
<evidence type="ECO:0000259" key="15">
    <source>
        <dbReference type="PROSITE" id="PS51751"/>
    </source>
</evidence>
<dbReference type="Proteomes" id="UP001201262">
    <property type="component" value="Unassembled WGS sequence"/>
</dbReference>
<evidence type="ECO:0000256" key="14">
    <source>
        <dbReference type="SAM" id="Phobius"/>
    </source>
</evidence>
<keyword evidence="17" id="KW-1185">Reference proteome</keyword>
<evidence type="ECO:0000256" key="1">
    <source>
        <dbReference type="ARBA" id="ARBA00004141"/>
    </source>
</evidence>
<keyword evidence="3" id="KW-0444">Lipid biosynthesis</keyword>
<dbReference type="GO" id="GO:0016020">
    <property type="term" value="C:membrane"/>
    <property type="evidence" value="ECO:0007669"/>
    <property type="project" value="UniProtKB-SubCell"/>
</dbReference>
<feature type="transmembrane region" description="Helical" evidence="14">
    <location>
        <begin position="60"/>
        <end position="79"/>
    </location>
</feature>
<dbReference type="Pfam" id="PF05241">
    <property type="entry name" value="EBP"/>
    <property type="match status" value="1"/>
</dbReference>
<reference evidence="16" key="1">
    <citation type="submission" date="2021-12" db="EMBL/GenBank/DDBJ databases">
        <title>Convergent genome expansion in fungi linked to evolution of root-endophyte symbiosis.</title>
        <authorList>
            <consortium name="DOE Joint Genome Institute"/>
            <person name="Ke Y.-H."/>
            <person name="Bonito G."/>
            <person name="Liao H.-L."/>
            <person name="Looney B."/>
            <person name="Rojas-Flechas A."/>
            <person name="Nash J."/>
            <person name="Hameed K."/>
            <person name="Schadt C."/>
            <person name="Martin F."/>
            <person name="Crous P.W."/>
            <person name="Miettinen O."/>
            <person name="Magnuson J.K."/>
            <person name="Labbe J."/>
            <person name="Jacobson D."/>
            <person name="Doktycz M.J."/>
            <person name="Veneault-Fourrey C."/>
            <person name="Kuo A."/>
            <person name="Mondo S."/>
            <person name="Calhoun S."/>
            <person name="Riley R."/>
            <person name="Ohm R."/>
            <person name="LaButti K."/>
            <person name="Andreopoulos B."/>
            <person name="Pangilinan J."/>
            <person name="Nolan M."/>
            <person name="Tritt A."/>
            <person name="Clum A."/>
            <person name="Lipzen A."/>
            <person name="Daum C."/>
            <person name="Barry K."/>
            <person name="Grigoriev I.V."/>
            <person name="Vilgalys R."/>
        </authorList>
    </citation>
    <scope>NUCLEOTIDE SEQUENCE</scope>
    <source>
        <strain evidence="16">PMI_201</strain>
    </source>
</reference>
<dbReference type="InterPro" id="IPR033118">
    <property type="entry name" value="EXPERA"/>
</dbReference>
<keyword evidence="4 13" id="KW-0812">Transmembrane</keyword>
<keyword evidence="10" id="KW-1207">Sterol metabolism</keyword>